<feature type="compositionally biased region" description="Polar residues" evidence="1">
    <location>
        <begin position="1"/>
        <end position="11"/>
    </location>
</feature>
<evidence type="ECO:0000259" key="3">
    <source>
        <dbReference type="Pfam" id="PF00884"/>
    </source>
</evidence>
<gene>
    <name evidence="4" type="ORF">GCM10017771_78960</name>
</gene>
<evidence type="ECO:0000256" key="1">
    <source>
        <dbReference type="SAM" id="MobiDB-lite"/>
    </source>
</evidence>
<name>A0A918ZJK0_9ACTN</name>
<keyword evidence="5" id="KW-1185">Reference proteome</keyword>
<keyword evidence="2" id="KW-0472">Membrane</keyword>
<accession>A0A918ZJK0</accession>
<organism evidence="4 5">
    <name type="scientific">Streptomyces capitiformicae</name>
    <dbReference type="NCBI Taxonomy" id="2014920"/>
    <lineage>
        <taxon>Bacteria</taxon>
        <taxon>Bacillati</taxon>
        <taxon>Actinomycetota</taxon>
        <taxon>Actinomycetes</taxon>
        <taxon>Kitasatosporales</taxon>
        <taxon>Streptomycetaceae</taxon>
        <taxon>Streptomyces</taxon>
    </lineage>
</organism>
<feature type="transmembrane region" description="Helical" evidence="2">
    <location>
        <begin position="118"/>
        <end position="135"/>
    </location>
</feature>
<dbReference type="EMBL" id="BNAT01000043">
    <property type="protein sequence ID" value="GHE56269.1"/>
    <property type="molecule type" value="Genomic_DNA"/>
</dbReference>
<evidence type="ECO:0000313" key="4">
    <source>
        <dbReference type="EMBL" id="GHE56269.1"/>
    </source>
</evidence>
<feature type="domain" description="Sulfatase N-terminal" evidence="3">
    <location>
        <begin position="352"/>
        <end position="562"/>
    </location>
</feature>
<reference evidence="4" key="1">
    <citation type="journal article" date="2014" name="Int. J. Syst. Evol. Microbiol.">
        <title>Complete genome sequence of Corynebacterium casei LMG S-19264T (=DSM 44701T), isolated from a smear-ripened cheese.</title>
        <authorList>
            <consortium name="US DOE Joint Genome Institute (JGI-PGF)"/>
            <person name="Walter F."/>
            <person name="Albersmeier A."/>
            <person name="Kalinowski J."/>
            <person name="Ruckert C."/>
        </authorList>
    </citation>
    <scope>NUCLEOTIDE SEQUENCE</scope>
    <source>
        <strain evidence="4">CGMCC 4.7403</strain>
    </source>
</reference>
<feature type="transmembrane region" description="Helical" evidence="2">
    <location>
        <begin position="88"/>
        <end position="106"/>
    </location>
</feature>
<sequence>MSLSTRSSQLPDTDEKSEAAEPSTDEAEGGAAKPPTDEAGQADEAGETNEAGETDEVGEAGERGGRWQRIRAYPAALRRKYPLAARSVSWGLTALAAALVFFALMMPGKVEYFTAPQFVRIPVEPILGAAVLMVLPRRTRLVASVLTGVFLAALIVVKALDIGYNQFLGRGFNVVLDWGLLDDAESYVGDTLGGTGARLLVIGLVVLVVLLFVAASLAVVRLSNVLARHRDRAMRGTVVAGTVWITCAAVGLTPLGDTAFASRNTIGFVQDRWARAKETIRDEAAFAKEAEQDKFADVPADRLLTGLRGKDVMFTFIESYGRAALEDEAIAPGVTSTLDKADADLRAAGFAAKSGWLTSATYGGSSWLGHSTFLTGLWIDNQSRYRTVTAGERFTLPGAFDKTGAWRTVGVVPGVQYNWPEGDFYGFDQVYDSRNLGYRGPKFSWSTMPDQYTLTAFQRLEAAKKGDKPLMSEIILTSSHQPWAPLPEMVGWDEVGDGSVFKGIQKAGKDPADVFTDPVKVKEEYGKSVQYSLRSLLEYVEKYGDENTVLVFLGDHQPMASVSGNGADHDVPVTILARDPKVLDRIDDWGWSDGLRPGDDAPVWRMDSFRDLFLTAYGEEPNAVNSPKP</sequence>
<dbReference type="AlphaFoldDB" id="A0A918ZJK0"/>
<protein>
    <recommendedName>
        <fullName evidence="3">Sulfatase N-terminal domain-containing protein</fullName>
    </recommendedName>
</protein>
<dbReference type="Gene3D" id="3.40.720.10">
    <property type="entry name" value="Alkaline Phosphatase, subunit A"/>
    <property type="match status" value="1"/>
</dbReference>
<feature type="region of interest" description="Disordered" evidence="1">
    <location>
        <begin position="1"/>
        <end position="63"/>
    </location>
</feature>
<feature type="compositionally biased region" description="Acidic residues" evidence="1">
    <location>
        <begin position="40"/>
        <end position="59"/>
    </location>
</feature>
<dbReference type="InterPro" id="IPR000917">
    <property type="entry name" value="Sulfatase_N"/>
</dbReference>
<dbReference type="Proteomes" id="UP000603227">
    <property type="component" value="Unassembled WGS sequence"/>
</dbReference>
<dbReference type="RefSeq" id="WP_189787251.1">
    <property type="nucleotide sequence ID" value="NZ_BNAT01000043.1"/>
</dbReference>
<dbReference type="SUPFAM" id="SSF53649">
    <property type="entry name" value="Alkaline phosphatase-like"/>
    <property type="match status" value="1"/>
</dbReference>
<feature type="transmembrane region" description="Helical" evidence="2">
    <location>
        <begin position="142"/>
        <end position="160"/>
    </location>
</feature>
<proteinExistence type="predicted"/>
<keyword evidence="2" id="KW-0812">Transmembrane</keyword>
<dbReference type="InterPro" id="IPR017850">
    <property type="entry name" value="Alkaline_phosphatase_core_sf"/>
</dbReference>
<comment type="caution">
    <text evidence="4">The sequence shown here is derived from an EMBL/GenBank/DDBJ whole genome shotgun (WGS) entry which is preliminary data.</text>
</comment>
<keyword evidence="2" id="KW-1133">Transmembrane helix</keyword>
<evidence type="ECO:0000256" key="2">
    <source>
        <dbReference type="SAM" id="Phobius"/>
    </source>
</evidence>
<feature type="transmembrane region" description="Helical" evidence="2">
    <location>
        <begin position="234"/>
        <end position="255"/>
    </location>
</feature>
<feature type="transmembrane region" description="Helical" evidence="2">
    <location>
        <begin position="199"/>
        <end position="222"/>
    </location>
</feature>
<evidence type="ECO:0000313" key="5">
    <source>
        <dbReference type="Proteomes" id="UP000603227"/>
    </source>
</evidence>
<dbReference type="Pfam" id="PF00884">
    <property type="entry name" value="Sulfatase"/>
    <property type="match status" value="1"/>
</dbReference>
<reference evidence="4" key="2">
    <citation type="submission" date="2020-09" db="EMBL/GenBank/DDBJ databases">
        <authorList>
            <person name="Sun Q."/>
            <person name="Zhou Y."/>
        </authorList>
    </citation>
    <scope>NUCLEOTIDE SEQUENCE</scope>
    <source>
        <strain evidence="4">CGMCC 4.7403</strain>
    </source>
</reference>